<accession>A0A5A7N9A2</accession>
<comment type="function">
    <text evidence="1">May be involved in recombinational repair of damaged DNA.</text>
</comment>
<name>A0A5A7N9A2_9PROT</name>
<dbReference type="InterPro" id="IPR004604">
    <property type="entry name" value="DNA_recomb/repair_RecN"/>
</dbReference>
<dbReference type="InterPro" id="IPR027417">
    <property type="entry name" value="P-loop_NTPase"/>
</dbReference>
<comment type="similarity">
    <text evidence="2">Belongs to the RecN family.</text>
</comment>
<keyword evidence="9" id="KW-0175">Coiled coil</keyword>
<evidence type="ECO:0000256" key="8">
    <source>
        <dbReference type="ARBA" id="ARBA00033408"/>
    </source>
</evidence>
<keyword evidence="11" id="KW-1185">Reference proteome</keyword>
<dbReference type="RefSeq" id="WP_313980421.1">
    <property type="nucleotide sequence ID" value="NZ_BKCN01000007.1"/>
</dbReference>
<evidence type="ECO:0000256" key="7">
    <source>
        <dbReference type="ARBA" id="ARBA00023204"/>
    </source>
</evidence>
<feature type="coiled-coil region" evidence="9">
    <location>
        <begin position="46"/>
        <end position="73"/>
    </location>
</feature>
<comment type="caution">
    <text evidence="10">The sequence shown here is derived from an EMBL/GenBank/DDBJ whole genome shotgun (WGS) entry which is preliminary data.</text>
</comment>
<dbReference type="EMBL" id="BKCN01000007">
    <property type="protein sequence ID" value="GER04000.1"/>
    <property type="molecule type" value="Genomic_DNA"/>
</dbReference>
<keyword evidence="7" id="KW-0234">DNA repair</keyword>
<gene>
    <name evidence="10" type="ORF">JCM17846_16820</name>
</gene>
<evidence type="ECO:0000256" key="2">
    <source>
        <dbReference type="ARBA" id="ARBA00009441"/>
    </source>
</evidence>
<dbReference type="GO" id="GO:0005524">
    <property type="term" value="F:ATP binding"/>
    <property type="evidence" value="ECO:0007669"/>
    <property type="project" value="UniProtKB-KW"/>
</dbReference>
<reference evidence="10 11" key="1">
    <citation type="submission" date="2019-09" db="EMBL/GenBank/DDBJ databases">
        <title>NBRP : Genome information of microbial organism related human and environment.</title>
        <authorList>
            <person name="Hattori M."/>
            <person name="Oshima K."/>
            <person name="Inaba H."/>
            <person name="Suda W."/>
            <person name="Sakamoto M."/>
            <person name="Iino T."/>
            <person name="Kitahara M."/>
            <person name="Oshida Y."/>
            <person name="Iida T."/>
            <person name="Kudo T."/>
            <person name="Itoh T."/>
            <person name="Ohkuma M."/>
        </authorList>
    </citation>
    <scope>NUCLEOTIDE SEQUENCE [LARGE SCALE GENOMIC DNA]</scope>
    <source>
        <strain evidence="10 11">Q-1</strain>
    </source>
</reference>
<protein>
    <recommendedName>
        <fullName evidence="3">DNA repair protein RecN</fullName>
    </recommendedName>
    <alternativeName>
        <fullName evidence="8">Recombination protein N</fullName>
    </alternativeName>
</protein>
<dbReference type="Gene3D" id="3.40.50.300">
    <property type="entry name" value="P-loop containing nucleotide triphosphate hydrolases"/>
    <property type="match status" value="2"/>
</dbReference>
<dbReference type="PANTHER" id="PTHR11059:SF0">
    <property type="entry name" value="DNA REPAIR PROTEIN RECN"/>
    <property type="match status" value="1"/>
</dbReference>
<dbReference type="GO" id="GO:0009432">
    <property type="term" value="P:SOS response"/>
    <property type="evidence" value="ECO:0007669"/>
    <property type="project" value="TreeGrafter"/>
</dbReference>
<dbReference type="PANTHER" id="PTHR11059">
    <property type="entry name" value="DNA REPAIR PROTEIN RECN"/>
    <property type="match status" value="1"/>
</dbReference>
<dbReference type="GO" id="GO:0043590">
    <property type="term" value="C:bacterial nucleoid"/>
    <property type="evidence" value="ECO:0007669"/>
    <property type="project" value="TreeGrafter"/>
</dbReference>
<dbReference type="SUPFAM" id="SSF52540">
    <property type="entry name" value="P-loop containing nucleoside triphosphate hydrolases"/>
    <property type="match status" value="1"/>
</dbReference>
<evidence type="ECO:0000256" key="3">
    <source>
        <dbReference type="ARBA" id="ARBA00021315"/>
    </source>
</evidence>
<evidence type="ECO:0000313" key="11">
    <source>
        <dbReference type="Proteomes" id="UP000324996"/>
    </source>
</evidence>
<evidence type="ECO:0000256" key="9">
    <source>
        <dbReference type="SAM" id="Coils"/>
    </source>
</evidence>
<keyword evidence="5" id="KW-0227">DNA damage</keyword>
<dbReference type="CDD" id="cd03241">
    <property type="entry name" value="ABC_RecN"/>
    <property type="match status" value="1"/>
</dbReference>
<evidence type="ECO:0000256" key="1">
    <source>
        <dbReference type="ARBA" id="ARBA00003618"/>
    </source>
</evidence>
<evidence type="ECO:0000256" key="5">
    <source>
        <dbReference type="ARBA" id="ARBA00022763"/>
    </source>
</evidence>
<evidence type="ECO:0000256" key="6">
    <source>
        <dbReference type="ARBA" id="ARBA00022840"/>
    </source>
</evidence>
<dbReference type="GO" id="GO:0006310">
    <property type="term" value="P:DNA recombination"/>
    <property type="evidence" value="ECO:0007669"/>
    <property type="project" value="InterPro"/>
</dbReference>
<dbReference type="GO" id="GO:0006281">
    <property type="term" value="P:DNA repair"/>
    <property type="evidence" value="ECO:0007669"/>
    <property type="project" value="UniProtKB-KW"/>
</dbReference>
<evidence type="ECO:0000313" key="10">
    <source>
        <dbReference type="EMBL" id="GER04000.1"/>
    </source>
</evidence>
<evidence type="ECO:0000256" key="4">
    <source>
        <dbReference type="ARBA" id="ARBA00022741"/>
    </source>
</evidence>
<keyword evidence="4" id="KW-0547">Nucleotide-binding</keyword>
<dbReference type="AlphaFoldDB" id="A0A5A7N9A2"/>
<dbReference type="Proteomes" id="UP000324996">
    <property type="component" value="Unassembled WGS sequence"/>
</dbReference>
<organism evidence="10 11">
    <name type="scientific">Iodidimonas nitroreducens</name>
    <dbReference type="NCBI Taxonomy" id="1236968"/>
    <lineage>
        <taxon>Bacteria</taxon>
        <taxon>Pseudomonadati</taxon>
        <taxon>Pseudomonadota</taxon>
        <taxon>Alphaproteobacteria</taxon>
        <taxon>Iodidimonadales</taxon>
        <taxon>Iodidimonadaceae</taxon>
        <taxon>Iodidimonas</taxon>
    </lineage>
</organism>
<sequence>MAVLRALGDLLIEVHGQHDDRGLLDAAGHRDLLDAFGGHGAVLKAVAASYDALSRAEAALSEAEAQHAALRADEDFMRHALAELQALAPEPGEEERLAMARAQMMQGEKLAVLLAEIREELSADSGFEAQLRGALRRLERLDVEAQALLEPVLTPLNRAALEAAEGMAALGRVEADLDFDPHWLEQTEERLFALRAAGRKHKCPPDDLPDLQKRMAAAIASLDDNEHDLADRRRALDAARAAFADQVAALHAARREAAARLDQAVMAELPPLKLEKARFQTEITALAQDHWVRHGGDHVAFAISTNPGAPFGPLIKIASGGELARFILALKVALASRMSADSLVFDEVDRGIGGATADAVGERLARLAARAQVLVVTHSPQVAARGDTHFQISKSEIRESLAGTTDDGQMRTDVLALDPESRREEIARMLSGAAITDEARAAASSLMKRSA</sequence>
<keyword evidence="6" id="KW-0067">ATP-binding</keyword>
<proteinExistence type="inferred from homology"/>